<dbReference type="RefSeq" id="WP_273737334.1">
    <property type="nucleotide sequence ID" value="NZ_JAQIVI010000065.1"/>
</dbReference>
<dbReference type="InterPro" id="IPR008972">
    <property type="entry name" value="Cupredoxin"/>
</dbReference>
<dbReference type="InterPro" id="IPR000923">
    <property type="entry name" value="BlueCu_1"/>
</dbReference>
<dbReference type="InterPro" id="IPR002387">
    <property type="entry name" value="Plastocyanin"/>
</dbReference>
<keyword evidence="3" id="KW-0249">Electron transport</keyword>
<dbReference type="PRINTS" id="PR00157">
    <property type="entry name" value="PLASTOCYANIN"/>
</dbReference>
<accession>A0ABD5SGV6</accession>
<reference evidence="8 9" key="1">
    <citation type="journal article" date="2019" name="Int. J. Syst. Evol. Microbiol.">
        <title>The Global Catalogue of Microorganisms (GCM) 10K type strain sequencing project: providing services to taxonomists for standard genome sequencing and annotation.</title>
        <authorList>
            <consortium name="The Broad Institute Genomics Platform"/>
            <consortium name="The Broad Institute Genome Sequencing Center for Infectious Disease"/>
            <person name="Wu L."/>
            <person name="Ma J."/>
        </authorList>
    </citation>
    <scope>NUCLEOTIDE SEQUENCE [LARGE SCALE GENOMIC DNA]</scope>
    <source>
        <strain evidence="8 9">LMG 29247</strain>
    </source>
</reference>
<feature type="region of interest" description="Disordered" evidence="6">
    <location>
        <begin position="175"/>
        <end position="232"/>
    </location>
</feature>
<feature type="compositionally biased region" description="Basic and acidic residues" evidence="6">
    <location>
        <begin position="194"/>
        <end position="232"/>
    </location>
</feature>
<keyword evidence="4 5" id="KW-0186">Copper</keyword>
<evidence type="ECO:0000256" key="2">
    <source>
        <dbReference type="ARBA" id="ARBA00022723"/>
    </source>
</evidence>
<dbReference type="PANTHER" id="PTHR36507">
    <property type="entry name" value="BLL1555 PROTEIN"/>
    <property type="match status" value="1"/>
</dbReference>
<feature type="binding site" evidence="5">
    <location>
        <position position="163"/>
    </location>
    <ligand>
        <name>Cu cation</name>
        <dbReference type="ChEBI" id="CHEBI:23378"/>
    </ligand>
</feature>
<dbReference type="InterPro" id="IPR052721">
    <property type="entry name" value="ET_Amicyanin"/>
</dbReference>
<dbReference type="GO" id="GO:0046872">
    <property type="term" value="F:metal ion binding"/>
    <property type="evidence" value="ECO:0007669"/>
    <property type="project" value="UniProtKB-KW"/>
</dbReference>
<keyword evidence="1" id="KW-0813">Transport</keyword>
<dbReference type="PANTHER" id="PTHR36507:SF1">
    <property type="entry name" value="BLL1555 PROTEIN"/>
    <property type="match status" value="1"/>
</dbReference>
<proteinExistence type="predicted"/>
<dbReference type="Pfam" id="PF00127">
    <property type="entry name" value="Copper-bind"/>
    <property type="match status" value="1"/>
</dbReference>
<dbReference type="Gene3D" id="2.60.40.420">
    <property type="entry name" value="Cupredoxins - blue copper proteins"/>
    <property type="match status" value="1"/>
</dbReference>
<evidence type="ECO:0000313" key="8">
    <source>
        <dbReference type="EMBL" id="MFC6764259.1"/>
    </source>
</evidence>
<organism evidence="8 9">
    <name type="scientific">Natrinema soli</name>
    <dbReference type="NCBI Taxonomy" id="1930624"/>
    <lineage>
        <taxon>Archaea</taxon>
        <taxon>Methanobacteriati</taxon>
        <taxon>Methanobacteriota</taxon>
        <taxon>Stenosarchaea group</taxon>
        <taxon>Halobacteria</taxon>
        <taxon>Halobacteriales</taxon>
        <taxon>Natrialbaceae</taxon>
        <taxon>Natrinema</taxon>
    </lineage>
</organism>
<keyword evidence="2 5" id="KW-0479">Metal-binding</keyword>
<evidence type="ECO:0000256" key="4">
    <source>
        <dbReference type="ARBA" id="ARBA00023008"/>
    </source>
</evidence>
<comment type="cofactor">
    <cofactor evidence="5">
        <name>Cu(2+)</name>
        <dbReference type="ChEBI" id="CHEBI:29036"/>
    </cofactor>
    <text evidence="5">The crystal structure with reduced Cu(1+) has also been determined.</text>
</comment>
<feature type="compositionally biased region" description="Polar residues" evidence="6">
    <location>
        <begin position="179"/>
        <end position="189"/>
    </location>
</feature>
<evidence type="ECO:0000256" key="1">
    <source>
        <dbReference type="ARBA" id="ARBA00022448"/>
    </source>
</evidence>
<name>A0ABD5SGV6_9EURY</name>
<gene>
    <name evidence="8" type="ORF">ACFQE6_04125</name>
</gene>
<feature type="domain" description="Blue (type 1) copper" evidence="7">
    <location>
        <begin position="78"/>
        <end position="174"/>
    </location>
</feature>
<dbReference type="AlphaFoldDB" id="A0ABD5SGV6"/>
<feature type="binding site" evidence="5">
    <location>
        <position position="168"/>
    </location>
    <ligand>
        <name>Cu cation</name>
        <dbReference type="ChEBI" id="CHEBI:23378"/>
    </ligand>
</feature>
<evidence type="ECO:0000259" key="7">
    <source>
        <dbReference type="Pfam" id="PF00127"/>
    </source>
</evidence>
<dbReference type="PROSITE" id="PS51257">
    <property type="entry name" value="PROKAR_LIPOPROTEIN"/>
    <property type="match status" value="1"/>
</dbReference>
<dbReference type="Proteomes" id="UP001596383">
    <property type="component" value="Unassembled WGS sequence"/>
</dbReference>
<feature type="region of interest" description="Disordered" evidence="6">
    <location>
        <begin position="24"/>
        <end position="93"/>
    </location>
</feature>
<keyword evidence="9" id="KW-1185">Reference proteome</keyword>
<comment type="caution">
    <text evidence="8">The sequence shown here is derived from an EMBL/GenBank/DDBJ whole genome shotgun (WGS) entry which is preliminary data.</text>
</comment>
<evidence type="ECO:0000313" key="9">
    <source>
        <dbReference type="Proteomes" id="UP001596383"/>
    </source>
</evidence>
<dbReference type="InterPro" id="IPR028871">
    <property type="entry name" value="BlueCu_1_BS"/>
</dbReference>
<feature type="binding site" evidence="5">
    <location>
        <position position="160"/>
    </location>
    <ligand>
        <name>Cu cation</name>
        <dbReference type="ChEBI" id="CHEBI:23378"/>
    </ligand>
</feature>
<feature type="compositionally biased region" description="Polar residues" evidence="6">
    <location>
        <begin position="43"/>
        <end position="62"/>
    </location>
</feature>
<evidence type="ECO:0000256" key="5">
    <source>
        <dbReference type="PIRSR" id="PIRSR602387-1"/>
    </source>
</evidence>
<evidence type="ECO:0000256" key="6">
    <source>
        <dbReference type="SAM" id="MobiDB-lite"/>
    </source>
</evidence>
<feature type="region of interest" description="Disordered" evidence="6">
    <location>
        <begin position="115"/>
        <end position="135"/>
    </location>
</feature>
<sequence>MSDRSSRRHVLGIASGAIVTGLAGCLTGDDQSENDTNPDEGAANSSDDPDNQSNETDSNSGNESSPDETDSTSESAAEVTMVTNDSGTHFEPHVVQIEPGESVTWTLKSGSHTTTAYAPANDKPQRIPDDAEAWDSGTVDEQGATFEHTFETKGVYDYYCRPHENTGMIGSVVVGDPNLDNQPGMSEPQSELPDETHEKIRELNEMVRNGGESEHGGHGSGEDDHGGHEDDH</sequence>
<evidence type="ECO:0000256" key="3">
    <source>
        <dbReference type="ARBA" id="ARBA00022982"/>
    </source>
</evidence>
<dbReference type="PROSITE" id="PS00196">
    <property type="entry name" value="COPPER_BLUE"/>
    <property type="match status" value="1"/>
</dbReference>
<dbReference type="EMBL" id="JBHSWV010000065">
    <property type="protein sequence ID" value="MFC6764259.1"/>
    <property type="molecule type" value="Genomic_DNA"/>
</dbReference>
<protein>
    <submittedName>
        <fullName evidence="8">Plastocyanin/azurin family copper-binding protein</fullName>
    </submittedName>
</protein>
<dbReference type="SUPFAM" id="SSF49503">
    <property type="entry name" value="Cupredoxins"/>
    <property type="match status" value="1"/>
</dbReference>